<dbReference type="KEGG" id="wch:wcw_1010"/>
<dbReference type="InterPro" id="IPR007922">
    <property type="entry name" value="DciA-like"/>
</dbReference>
<dbReference type="PANTHER" id="PTHR36456">
    <property type="entry name" value="UPF0232 PROTEIN SCO3875"/>
    <property type="match status" value="1"/>
</dbReference>
<dbReference type="OrthoDB" id="21412at2"/>
<dbReference type="HOGENOM" id="CLU_147426_0_0_0"/>
<dbReference type="Proteomes" id="UP000001505">
    <property type="component" value="Chromosome"/>
</dbReference>
<dbReference type="RefSeq" id="WP_013182083.1">
    <property type="nucleotide sequence ID" value="NC_014225.1"/>
</dbReference>
<evidence type="ECO:0008006" key="3">
    <source>
        <dbReference type="Google" id="ProtNLM"/>
    </source>
</evidence>
<dbReference type="AlphaFoldDB" id="D6YW58"/>
<evidence type="ECO:0000313" key="1">
    <source>
        <dbReference type="EMBL" id="ADI38369.1"/>
    </source>
</evidence>
<protein>
    <recommendedName>
        <fullName evidence="3">DUF721 domain-containing protein</fullName>
    </recommendedName>
</protein>
<dbReference type="Pfam" id="PF05258">
    <property type="entry name" value="DciA"/>
    <property type="match status" value="1"/>
</dbReference>
<sequence length="113" mass="12811">MANEYLKRRYRGRYETALTTRDLGSVLTKVLININARQQERPDLILAYWPQVVGPAIAPLTRAVSFYEGVLTIKVKNSTLHSLLSLEEKPRILAALRQKFPNVTLSDIAFKIG</sequence>
<proteinExistence type="predicted"/>
<keyword evidence="2" id="KW-1185">Reference proteome</keyword>
<organism evidence="1 2">
    <name type="scientific">Waddlia chondrophila (strain ATCC VR-1470 / WSU 86-1044)</name>
    <dbReference type="NCBI Taxonomy" id="716544"/>
    <lineage>
        <taxon>Bacteria</taxon>
        <taxon>Pseudomonadati</taxon>
        <taxon>Chlamydiota</taxon>
        <taxon>Chlamydiia</taxon>
        <taxon>Parachlamydiales</taxon>
        <taxon>Waddliaceae</taxon>
        <taxon>Waddlia</taxon>
    </lineage>
</organism>
<dbReference type="EMBL" id="CP001928">
    <property type="protein sequence ID" value="ADI38369.1"/>
    <property type="molecule type" value="Genomic_DNA"/>
</dbReference>
<reference evidence="1 2" key="1">
    <citation type="journal article" date="2010" name="PLoS ONE">
        <title>The Waddlia genome: a window into chlamydial biology.</title>
        <authorList>
            <person name="Bertelli C."/>
            <person name="Collyn F."/>
            <person name="Croxatto A."/>
            <person name="Ruckert C."/>
            <person name="Polkinghorne A."/>
            <person name="Kebbi-Beghdadi C."/>
            <person name="Goesmann A."/>
            <person name="Vaughan L."/>
            <person name="Greub G."/>
        </authorList>
    </citation>
    <scope>NUCLEOTIDE SEQUENCE [LARGE SCALE GENOMIC DNA]</scope>
    <source>
        <strain evidence="2">ATCC VR-1470 / WSU 86-1044</strain>
    </source>
</reference>
<name>D6YW58_WADCW</name>
<dbReference type="PANTHER" id="PTHR36456:SF1">
    <property type="entry name" value="UPF0232 PROTEIN SCO3875"/>
    <property type="match status" value="1"/>
</dbReference>
<accession>D6YW58</accession>
<gene>
    <name evidence="1" type="ordered locus">wcw_1010</name>
</gene>
<dbReference type="STRING" id="716544.wcw_1010"/>
<evidence type="ECO:0000313" key="2">
    <source>
        <dbReference type="Proteomes" id="UP000001505"/>
    </source>
</evidence>
<dbReference type="eggNOG" id="COG5512">
    <property type="taxonomic scope" value="Bacteria"/>
</dbReference>